<reference evidence="2" key="1">
    <citation type="submission" date="2025-08" db="UniProtKB">
        <authorList>
            <consortium name="RefSeq"/>
        </authorList>
    </citation>
    <scope>IDENTIFICATION</scope>
</reference>
<dbReference type="GeneID" id="105366235"/>
<dbReference type="Proteomes" id="UP000695007">
    <property type="component" value="Unplaced"/>
</dbReference>
<protein>
    <submittedName>
        <fullName evidence="2">Uncharacterized protein LOC105366235</fullName>
    </submittedName>
</protein>
<sequence>MKIVIVPLCRGPCLEDCYETFPSQTKKTVSTTLLYFPYAKEECAACCNQLPSSKRNKCNFSCVKKFAKIKPIRSFDSCLKNCKTIVPECRAGCNNACHDMFPKKHRSNVGIYTTPIVYGVWRDVQ</sequence>
<keyword evidence="1" id="KW-1185">Reference proteome</keyword>
<dbReference type="RefSeq" id="XP_011502905.1">
    <property type="nucleotide sequence ID" value="XM_011504603.1"/>
</dbReference>
<proteinExistence type="predicted"/>
<dbReference type="AlphaFoldDB" id="A0AAJ7E090"/>
<dbReference type="KEGG" id="csol:105366235"/>
<evidence type="ECO:0000313" key="1">
    <source>
        <dbReference type="Proteomes" id="UP000695007"/>
    </source>
</evidence>
<accession>A0AAJ7E090</accession>
<organism evidence="1 2">
    <name type="scientific">Ceratosolen solmsi marchali</name>
    <dbReference type="NCBI Taxonomy" id="326594"/>
    <lineage>
        <taxon>Eukaryota</taxon>
        <taxon>Metazoa</taxon>
        <taxon>Ecdysozoa</taxon>
        <taxon>Arthropoda</taxon>
        <taxon>Hexapoda</taxon>
        <taxon>Insecta</taxon>
        <taxon>Pterygota</taxon>
        <taxon>Neoptera</taxon>
        <taxon>Endopterygota</taxon>
        <taxon>Hymenoptera</taxon>
        <taxon>Apocrita</taxon>
        <taxon>Proctotrupomorpha</taxon>
        <taxon>Chalcidoidea</taxon>
        <taxon>Agaonidae</taxon>
        <taxon>Agaoninae</taxon>
        <taxon>Ceratosolen</taxon>
    </lineage>
</organism>
<name>A0AAJ7E090_9HYME</name>
<evidence type="ECO:0000313" key="2">
    <source>
        <dbReference type="RefSeq" id="XP_011502905.1"/>
    </source>
</evidence>
<gene>
    <name evidence="2" type="primary">LOC105366235</name>
</gene>